<proteinExistence type="predicted"/>
<reference evidence="3 4" key="1">
    <citation type="journal article" date="2016" name="Sci. Rep.">
        <title>The Dendrobium catenatum Lindl. genome sequence provides insights into polysaccharide synthase, floral development and adaptive evolution.</title>
        <authorList>
            <person name="Zhang G.Q."/>
            <person name="Xu Q."/>
            <person name="Bian C."/>
            <person name="Tsai W.C."/>
            <person name="Yeh C.M."/>
            <person name="Liu K.W."/>
            <person name="Yoshida K."/>
            <person name="Zhang L.S."/>
            <person name="Chang S.B."/>
            <person name="Chen F."/>
            <person name="Shi Y."/>
            <person name="Su Y.Y."/>
            <person name="Zhang Y.Q."/>
            <person name="Chen L.J."/>
            <person name="Yin Y."/>
            <person name="Lin M."/>
            <person name="Huang H."/>
            <person name="Deng H."/>
            <person name="Wang Z.W."/>
            <person name="Zhu S.L."/>
            <person name="Zhao X."/>
            <person name="Deng C."/>
            <person name="Niu S.C."/>
            <person name="Huang J."/>
            <person name="Wang M."/>
            <person name="Liu G.H."/>
            <person name="Yang H.J."/>
            <person name="Xiao X.J."/>
            <person name="Hsiao Y.Y."/>
            <person name="Wu W.L."/>
            <person name="Chen Y.Y."/>
            <person name="Mitsuda N."/>
            <person name="Ohme-Takagi M."/>
            <person name="Luo Y.B."/>
            <person name="Van de Peer Y."/>
            <person name="Liu Z.J."/>
        </authorList>
    </citation>
    <scope>NUCLEOTIDE SEQUENCE [LARGE SCALE GENOMIC DNA]</scope>
    <source>
        <tissue evidence="3">The whole plant</tissue>
    </source>
</reference>
<keyword evidence="4" id="KW-1185">Reference proteome</keyword>
<evidence type="ECO:0000256" key="2">
    <source>
        <dbReference type="SAM" id="SignalP"/>
    </source>
</evidence>
<keyword evidence="2" id="KW-0732">Signal</keyword>
<name>A0A2I0V8C1_9ASPA</name>
<dbReference type="Proteomes" id="UP000233837">
    <property type="component" value="Unassembled WGS sequence"/>
</dbReference>
<reference evidence="3 4" key="2">
    <citation type="journal article" date="2017" name="Nature">
        <title>The Apostasia genome and the evolution of orchids.</title>
        <authorList>
            <person name="Zhang G.Q."/>
            <person name="Liu K.W."/>
            <person name="Li Z."/>
            <person name="Lohaus R."/>
            <person name="Hsiao Y.Y."/>
            <person name="Niu S.C."/>
            <person name="Wang J.Y."/>
            <person name="Lin Y.C."/>
            <person name="Xu Q."/>
            <person name="Chen L.J."/>
            <person name="Yoshida K."/>
            <person name="Fujiwara S."/>
            <person name="Wang Z.W."/>
            <person name="Zhang Y.Q."/>
            <person name="Mitsuda N."/>
            <person name="Wang M."/>
            <person name="Liu G.H."/>
            <person name="Pecoraro L."/>
            <person name="Huang H.X."/>
            <person name="Xiao X.J."/>
            <person name="Lin M."/>
            <person name="Wu X.Y."/>
            <person name="Wu W.L."/>
            <person name="Chen Y.Y."/>
            <person name="Chang S.B."/>
            <person name="Sakamoto S."/>
            <person name="Ohme-Takagi M."/>
            <person name="Yagi M."/>
            <person name="Zeng S.J."/>
            <person name="Shen C.Y."/>
            <person name="Yeh C.M."/>
            <person name="Luo Y.B."/>
            <person name="Tsai W.C."/>
            <person name="Van de Peer Y."/>
            <person name="Liu Z.J."/>
        </authorList>
    </citation>
    <scope>NUCLEOTIDE SEQUENCE [LARGE SCALE GENOMIC DNA]</scope>
    <source>
        <tissue evidence="3">The whole plant</tissue>
    </source>
</reference>
<evidence type="ECO:0000313" key="4">
    <source>
        <dbReference type="Proteomes" id="UP000233837"/>
    </source>
</evidence>
<feature type="signal peptide" evidence="2">
    <location>
        <begin position="1"/>
        <end position="30"/>
    </location>
</feature>
<evidence type="ECO:0000256" key="1">
    <source>
        <dbReference type="SAM" id="MobiDB-lite"/>
    </source>
</evidence>
<evidence type="ECO:0000313" key="3">
    <source>
        <dbReference type="EMBL" id="PKU59659.1"/>
    </source>
</evidence>
<accession>A0A2I0V8C1</accession>
<protein>
    <submittedName>
        <fullName evidence="3">Uncharacterized protein</fullName>
    </submittedName>
</protein>
<feature type="region of interest" description="Disordered" evidence="1">
    <location>
        <begin position="52"/>
        <end position="79"/>
    </location>
</feature>
<dbReference type="EMBL" id="KZ505393">
    <property type="protein sequence ID" value="PKU59659.1"/>
    <property type="molecule type" value="Genomic_DNA"/>
</dbReference>
<organism evidence="3 4">
    <name type="scientific">Dendrobium catenatum</name>
    <dbReference type="NCBI Taxonomy" id="906689"/>
    <lineage>
        <taxon>Eukaryota</taxon>
        <taxon>Viridiplantae</taxon>
        <taxon>Streptophyta</taxon>
        <taxon>Embryophyta</taxon>
        <taxon>Tracheophyta</taxon>
        <taxon>Spermatophyta</taxon>
        <taxon>Magnoliopsida</taxon>
        <taxon>Liliopsida</taxon>
        <taxon>Asparagales</taxon>
        <taxon>Orchidaceae</taxon>
        <taxon>Epidendroideae</taxon>
        <taxon>Malaxideae</taxon>
        <taxon>Dendrobiinae</taxon>
        <taxon>Dendrobium</taxon>
    </lineage>
</organism>
<gene>
    <name evidence="3" type="ORF">MA16_Dca028686</name>
</gene>
<feature type="chain" id="PRO_5014186318" evidence="2">
    <location>
        <begin position="31"/>
        <end position="79"/>
    </location>
</feature>
<dbReference type="AlphaFoldDB" id="A0A2I0V8C1"/>
<sequence length="79" mass="8548">MGGKKRKLMVEAIAMLLFLIFSLQLSSSMATSRPLEEKLGFQKQSNLYLMSLPRGPTAPSGPSCQTHGLTGCPPAGPWR</sequence>